<evidence type="ECO:0000313" key="1">
    <source>
        <dbReference type="EMBL" id="KAB2812934.1"/>
    </source>
</evidence>
<reference evidence="1 2" key="1">
    <citation type="submission" date="2019-09" db="EMBL/GenBank/DDBJ databases">
        <title>Pimelobacter sp. isolated from Paulinella.</title>
        <authorList>
            <person name="Jeong S.E."/>
        </authorList>
    </citation>
    <scope>NUCLEOTIDE SEQUENCE [LARGE SCALE GENOMIC DNA]</scope>
    <source>
        <strain evidence="1 2">Pch-N</strain>
    </source>
</reference>
<name>A0A7J5E4Q0_NOCSI</name>
<dbReference type="AlphaFoldDB" id="A0A7J5E4Q0"/>
<gene>
    <name evidence="1" type="ORF">F9L07_14625</name>
</gene>
<sequence length="404" mass="41415">MNALAAVAAEPVHLVGFGRAGDLWPALADPDVVLHAGPPLAGRAPTPAMLGALVGCLLFDGRARDADQARALIEDGTITLRSCHEVGGVGPMSGAVSAGVPVVVAERSDGRRAYAPVNEGLGPALRFGNFDAGTLRRLRHLAEVVAPALDRAVRAAAPIDLVAWQAAALRRGDEGHNRNVAATSMLATRLAPAVVATNETAVAVAALRELDENAHFFLPLSMAAAKAAADALHDVAPPGIVTAIASNGHGTGIRVSGLPGWFEGTGTLEAAQGVEGHEPADFAPAMGDSPVTEVVGLGASAMSAAPNLARTLGWTTQRSREHVLGLRRISDAGHELFRIPDLDFAASPFAISVARVVETGHAPCFTTGFSHRDLGIGRAGFGLVRLPLPAFADAFAALSPDGAR</sequence>
<organism evidence="1 2">
    <name type="scientific">Nocardioides simplex</name>
    <name type="common">Arthrobacter simplex</name>
    <dbReference type="NCBI Taxonomy" id="2045"/>
    <lineage>
        <taxon>Bacteria</taxon>
        <taxon>Bacillati</taxon>
        <taxon>Actinomycetota</taxon>
        <taxon>Actinomycetes</taxon>
        <taxon>Propionibacteriales</taxon>
        <taxon>Nocardioidaceae</taxon>
        <taxon>Pimelobacter</taxon>
    </lineage>
</organism>
<dbReference type="Gene3D" id="1.10.10.660">
    <property type="entry name" value="conserved protein of unknown function from Enterococcus faecalis V583"/>
    <property type="match status" value="1"/>
</dbReference>
<proteinExistence type="predicted"/>
<dbReference type="Gene3D" id="3.90.1700.10">
    <property type="entry name" value="v583 domain like"/>
    <property type="match status" value="1"/>
</dbReference>
<dbReference type="EMBL" id="WBVM01000001">
    <property type="protein sequence ID" value="KAB2812934.1"/>
    <property type="molecule type" value="Genomic_DNA"/>
</dbReference>
<evidence type="ECO:0000313" key="2">
    <source>
        <dbReference type="Proteomes" id="UP000449906"/>
    </source>
</evidence>
<dbReference type="InterPro" id="IPR024033">
    <property type="entry name" value="OXTCase_su_AllG_h-dom"/>
</dbReference>
<dbReference type="Proteomes" id="UP000449906">
    <property type="component" value="Unassembled WGS sequence"/>
</dbReference>
<dbReference type="Pfam" id="PF06545">
    <property type="entry name" value="AllG"/>
    <property type="match status" value="1"/>
</dbReference>
<accession>A0A7J5E4Q0</accession>
<dbReference type="InterPro" id="IPR009499">
    <property type="entry name" value="AllG-like"/>
</dbReference>
<protein>
    <submittedName>
        <fullName evidence="1">DUF1116 domain-containing protein</fullName>
    </submittedName>
</protein>
<comment type="caution">
    <text evidence="1">The sequence shown here is derived from an EMBL/GenBank/DDBJ whole genome shotgun (WGS) entry which is preliminary data.</text>
</comment>
<dbReference type="Gene3D" id="3.90.1710.10">
    <property type="entry name" value="Enterococcus faecalis V583 domain"/>
    <property type="match status" value="1"/>
</dbReference>
<dbReference type="RefSeq" id="WP_151580258.1">
    <property type="nucleotide sequence ID" value="NZ_WBVM01000001.1"/>
</dbReference>